<dbReference type="InterPro" id="IPR027417">
    <property type="entry name" value="P-loop_NTPase"/>
</dbReference>
<evidence type="ECO:0000256" key="3">
    <source>
        <dbReference type="ARBA" id="ARBA00023015"/>
    </source>
</evidence>
<evidence type="ECO:0000313" key="8">
    <source>
        <dbReference type="Proteomes" id="UP000309544"/>
    </source>
</evidence>
<protein>
    <submittedName>
        <fullName evidence="7">Sigma-54-dependent Fis family transcriptional regulator</fullName>
    </submittedName>
</protein>
<dbReference type="CDD" id="cd00009">
    <property type="entry name" value="AAA"/>
    <property type="match status" value="1"/>
</dbReference>
<dbReference type="RefSeq" id="WP_139626484.1">
    <property type="nucleotide sequence ID" value="NZ_VDCI01000003.1"/>
</dbReference>
<comment type="caution">
    <text evidence="7">The sequence shown here is derived from an EMBL/GenBank/DDBJ whole genome shotgun (WGS) entry which is preliminary data.</text>
</comment>
<dbReference type="PANTHER" id="PTHR32071">
    <property type="entry name" value="TRANSCRIPTIONAL REGULATORY PROTEIN"/>
    <property type="match status" value="1"/>
</dbReference>
<keyword evidence="8" id="KW-1185">Reference proteome</keyword>
<dbReference type="Gene3D" id="1.10.10.60">
    <property type="entry name" value="Homeodomain-like"/>
    <property type="match status" value="1"/>
</dbReference>
<dbReference type="SUPFAM" id="SSF52540">
    <property type="entry name" value="P-loop containing nucleoside triphosphate hydrolases"/>
    <property type="match status" value="1"/>
</dbReference>
<dbReference type="Pfam" id="PF00158">
    <property type="entry name" value="Sigma54_activat"/>
    <property type="match status" value="1"/>
</dbReference>
<dbReference type="GO" id="GO:0043565">
    <property type="term" value="F:sequence-specific DNA binding"/>
    <property type="evidence" value="ECO:0007669"/>
    <property type="project" value="InterPro"/>
</dbReference>
<dbReference type="Gene3D" id="1.10.8.60">
    <property type="match status" value="1"/>
</dbReference>
<evidence type="ECO:0000313" key="7">
    <source>
        <dbReference type="EMBL" id="TNJ37019.1"/>
    </source>
</evidence>
<evidence type="ECO:0000259" key="6">
    <source>
        <dbReference type="PROSITE" id="PS50045"/>
    </source>
</evidence>
<dbReference type="InterPro" id="IPR025943">
    <property type="entry name" value="Sigma_54_int_dom_ATP-bd_2"/>
</dbReference>
<dbReference type="InterPro" id="IPR003593">
    <property type="entry name" value="AAA+_ATPase"/>
</dbReference>
<dbReference type="SUPFAM" id="SSF46689">
    <property type="entry name" value="Homeodomain-like"/>
    <property type="match status" value="1"/>
</dbReference>
<evidence type="ECO:0000256" key="1">
    <source>
        <dbReference type="ARBA" id="ARBA00022741"/>
    </source>
</evidence>
<organism evidence="7 8">
    <name type="scientific">Prosthecochloris vibrioformis</name>
    <name type="common">Chlorobium vibrioforme</name>
    <dbReference type="NCBI Taxonomy" id="1098"/>
    <lineage>
        <taxon>Bacteria</taxon>
        <taxon>Pseudomonadati</taxon>
        <taxon>Chlorobiota</taxon>
        <taxon>Chlorobiia</taxon>
        <taxon>Chlorobiales</taxon>
        <taxon>Chlorobiaceae</taxon>
        <taxon>Prosthecochloris</taxon>
    </lineage>
</organism>
<dbReference type="PROSITE" id="PS50045">
    <property type="entry name" value="SIGMA54_INTERACT_4"/>
    <property type="match status" value="1"/>
</dbReference>
<dbReference type="InterPro" id="IPR025662">
    <property type="entry name" value="Sigma_54_int_dom_ATP-bd_1"/>
</dbReference>
<reference evidence="7 8" key="1">
    <citation type="submission" date="2019-05" db="EMBL/GenBank/DDBJ databases">
        <title>Draft Whole-Genome sequence of the green sulfur bacterium Prosthecochloris vibrioformis DSM 260.</title>
        <authorList>
            <person name="Meyer T.E."/>
            <person name="Kyndt J.A."/>
        </authorList>
    </citation>
    <scope>NUCLEOTIDE SEQUENCE [LARGE SCALE GENOMIC DNA]</scope>
    <source>
        <strain evidence="7 8">DSM 260</strain>
    </source>
</reference>
<dbReference type="Proteomes" id="UP000309544">
    <property type="component" value="Unassembled WGS sequence"/>
</dbReference>
<dbReference type="EMBL" id="VDCI01000003">
    <property type="protein sequence ID" value="TNJ37019.1"/>
    <property type="molecule type" value="Genomic_DNA"/>
</dbReference>
<dbReference type="InterPro" id="IPR025944">
    <property type="entry name" value="Sigma_54_int_dom_CS"/>
</dbReference>
<keyword evidence="4" id="KW-0238">DNA-binding</keyword>
<keyword evidence="3" id="KW-0805">Transcription regulation</keyword>
<sequence>MSTSLVIIADCSEATLEIPAGATGGTIDVLRARDFDEALHHMHTNNIPLVLVSLKSSEQAAASFLRQCFSLPEPPRIMFCDTVTRAMSALKEILTLSPAAFGRMFSCTPPKSASHAPVKRSNVTEYKNLVGESFEMKKLKELLLKIAPTATTILLQGESGTGKEVIARAVHHYSSRSDQPFIPVDCAAINPSIIESELFGHARGAFTGAGQSTLGMIRAADKGTLFLDEIGELPLAMQVKLLRTLQERAVKPVGDTRLYPVDIRIIAATNKNLSEEVKSGAFRQDLYYRLNAITIFSPPLRERLADIPLLAAFVLQKLTQEGYPTKQISDNALAVLSAYDWPGNIRELENVLRRAITLSSGSVITPESLDIESVPVTSTDPMNAIEVCPDTIRSYEREAIRKALEKTTGNRREAAELLGISEATLYRRLKMYGK</sequence>
<dbReference type="GO" id="GO:0006355">
    <property type="term" value="P:regulation of DNA-templated transcription"/>
    <property type="evidence" value="ECO:0007669"/>
    <property type="project" value="InterPro"/>
</dbReference>
<dbReference type="InterPro" id="IPR058031">
    <property type="entry name" value="AAA_lid_NorR"/>
</dbReference>
<dbReference type="InterPro" id="IPR002078">
    <property type="entry name" value="Sigma_54_int"/>
</dbReference>
<keyword evidence="1" id="KW-0547">Nucleotide-binding</keyword>
<keyword evidence="2" id="KW-0067">ATP-binding</keyword>
<dbReference type="PRINTS" id="PR01590">
    <property type="entry name" value="HTHFIS"/>
</dbReference>
<feature type="domain" description="Sigma-54 factor interaction" evidence="6">
    <location>
        <begin position="129"/>
        <end position="357"/>
    </location>
</feature>
<name>A0A5C4S1C8_PROVB</name>
<dbReference type="AlphaFoldDB" id="A0A5C4S1C8"/>
<accession>A0A5C4S1C8</accession>
<dbReference type="PROSITE" id="PS00688">
    <property type="entry name" value="SIGMA54_INTERACT_3"/>
    <property type="match status" value="1"/>
</dbReference>
<dbReference type="FunFam" id="3.40.50.300:FF:000006">
    <property type="entry name" value="DNA-binding transcriptional regulator NtrC"/>
    <property type="match status" value="1"/>
</dbReference>
<evidence type="ECO:0000256" key="4">
    <source>
        <dbReference type="ARBA" id="ARBA00023125"/>
    </source>
</evidence>
<dbReference type="Pfam" id="PF02954">
    <property type="entry name" value="HTH_8"/>
    <property type="match status" value="1"/>
</dbReference>
<dbReference type="SMART" id="SM00382">
    <property type="entry name" value="AAA"/>
    <property type="match status" value="1"/>
</dbReference>
<dbReference type="Gene3D" id="3.40.50.300">
    <property type="entry name" value="P-loop containing nucleotide triphosphate hydrolases"/>
    <property type="match status" value="1"/>
</dbReference>
<dbReference type="PANTHER" id="PTHR32071:SF113">
    <property type="entry name" value="ALGINATE BIOSYNTHESIS TRANSCRIPTIONAL REGULATORY PROTEIN ALGB"/>
    <property type="match status" value="1"/>
</dbReference>
<dbReference type="Pfam" id="PF25601">
    <property type="entry name" value="AAA_lid_14"/>
    <property type="match status" value="1"/>
</dbReference>
<dbReference type="PROSITE" id="PS00676">
    <property type="entry name" value="SIGMA54_INTERACT_2"/>
    <property type="match status" value="1"/>
</dbReference>
<dbReference type="GO" id="GO:0005524">
    <property type="term" value="F:ATP binding"/>
    <property type="evidence" value="ECO:0007669"/>
    <property type="project" value="UniProtKB-KW"/>
</dbReference>
<proteinExistence type="predicted"/>
<dbReference type="PROSITE" id="PS00675">
    <property type="entry name" value="SIGMA54_INTERACT_1"/>
    <property type="match status" value="1"/>
</dbReference>
<gene>
    <name evidence="7" type="ORF">FGF68_05450</name>
</gene>
<evidence type="ECO:0000256" key="5">
    <source>
        <dbReference type="ARBA" id="ARBA00023163"/>
    </source>
</evidence>
<evidence type="ECO:0000256" key="2">
    <source>
        <dbReference type="ARBA" id="ARBA00022840"/>
    </source>
</evidence>
<dbReference type="InterPro" id="IPR002197">
    <property type="entry name" value="HTH_Fis"/>
</dbReference>
<keyword evidence="5" id="KW-0804">Transcription</keyword>
<dbReference type="InterPro" id="IPR009057">
    <property type="entry name" value="Homeodomain-like_sf"/>
</dbReference>